<dbReference type="PROSITE" id="PS51677">
    <property type="entry name" value="NODB"/>
    <property type="match status" value="1"/>
</dbReference>
<gene>
    <name evidence="4" type="ORF">MKQ68_24230</name>
</gene>
<dbReference type="PANTHER" id="PTHR10587:SF133">
    <property type="entry name" value="CHITIN DEACETYLASE 1-RELATED"/>
    <property type="match status" value="1"/>
</dbReference>
<dbReference type="InterPro" id="IPR050248">
    <property type="entry name" value="Polysacc_deacetylase_ArnD"/>
</dbReference>
<dbReference type="InterPro" id="IPR011330">
    <property type="entry name" value="Glyco_hydro/deAcase_b/a-brl"/>
</dbReference>
<protein>
    <submittedName>
        <fullName evidence="4">Polysaccharide deacetylase family protein</fullName>
    </submittedName>
</protein>
<evidence type="ECO:0000256" key="1">
    <source>
        <dbReference type="ARBA" id="ARBA00022723"/>
    </source>
</evidence>
<sequence length="213" mass="24450">MFYFTKTPTLLKSLYSSCTWSLSPTAPVVYFTFDDGPHPQATPFVLDQLKQYDAKGTFFCIGKNVVEQPEIYQRILSEGHAVGNHTHNHLNGWKTGTKAYLANIHTAGQYIRSNLFRPPYGRISPFQIRQLKQQQTPFHIIMWDVLSADFDTAISGEQCLQNVVFKLQKGSIIVFHDSTKAWERLEYALPRVLAYCKKEGLRMEALPQYRALN</sequence>
<name>A0ABY6J4H4_9BACT</name>
<keyword evidence="1" id="KW-0479">Metal-binding</keyword>
<organism evidence="4 5">
    <name type="scientific">Chitinophaga horti</name>
    <dbReference type="NCBI Taxonomy" id="2920382"/>
    <lineage>
        <taxon>Bacteria</taxon>
        <taxon>Pseudomonadati</taxon>
        <taxon>Bacteroidota</taxon>
        <taxon>Chitinophagia</taxon>
        <taxon>Chitinophagales</taxon>
        <taxon>Chitinophagaceae</taxon>
        <taxon>Chitinophaga</taxon>
    </lineage>
</organism>
<dbReference type="PANTHER" id="PTHR10587">
    <property type="entry name" value="GLYCOSYL TRANSFERASE-RELATED"/>
    <property type="match status" value="1"/>
</dbReference>
<dbReference type="Pfam" id="PF01522">
    <property type="entry name" value="Polysacc_deac_1"/>
    <property type="match status" value="1"/>
</dbReference>
<accession>A0ABY6J4H4</accession>
<evidence type="ECO:0000259" key="3">
    <source>
        <dbReference type="PROSITE" id="PS51677"/>
    </source>
</evidence>
<dbReference type="InterPro" id="IPR002509">
    <property type="entry name" value="NODB_dom"/>
</dbReference>
<dbReference type="EMBL" id="CP107006">
    <property type="protein sequence ID" value="UYQ93194.1"/>
    <property type="molecule type" value="Genomic_DNA"/>
</dbReference>
<dbReference type="RefSeq" id="WP_264281313.1">
    <property type="nucleotide sequence ID" value="NZ_CP107006.1"/>
</dbReference>
<evidence type="ECO:0000256" key="2">
    <source>
        <dbReference type="ARBA" id="ARBA00022801"/>
    </source>
</evidence>
<dbReference type="Gene3D" id="3.20.20.370">
    <property type="entry name" value="Glycoside hydrolase/deacetylase"/>
    <property type="match status" value="1"/>
</dbReference>
<feature type="domain" description="NodB homology" evidence="3">
    <location>
        <begin position="27"/>
        <end position="204"/>
    </location>
</feature>
<reference evidence="4" key="1">
    <citation type="submission" date="2022-10" db="EMBL/GenBank/DDBJ databases">
        <title>Chitinophaga sp. nov., isolated from soil.</title>
        <authorList>
            <person name="Jeon C.O."/>
        </authorList>
    </citation>
    <scope>NUCLEOTIDE SEQUENCE</scope>
    <source>
        <strain evidence="4">R8</strain>
    </source>
</reference>
<keyword evidence="5" id="KW-1185">Reference proteome</keyword>
<dbReference type="SUPFAM" id="SSF88713">
    <property type="entry name" value="Glycoside hydrolase/deacetylase"/>
    <property type="match status" value="1"/>
</dbReference>
<evidence type="ECO:0000313" key="4">
    <source>
        <dbReference type="EMBL" id="UYQ93194.1"/>
    </source>
</evidence>
<dbReference type="Proteomes" id="UP001162741">
    <property type="component" value="Chromosome"/>
</dbReference>
<proteinExistence type="predicted"/>
<evidence type="ECO:0000313" key="5">
    <source>
        <dbReference type="Proteomes" id="UP001162741"/>
    </source>
</evidence>
<keyword evidence="2" id="KW-0378">Hydrolase</keyword>